<accession>A0A1T0AR78</accession>
<dbReference type="OrthoDB" id="9801234at2"/>
<dbReference type="EMBL" id="MUYA01000008">
    <property type="protein sequence ID" value="OOR98870.1"/>
    <property type="molecule type" value="Genomic_DNA"/>
</dbReference>
<dbReference type="AlphaFoldDB" id="A0A1T0AR78"/>
<dbReference type="InterPro" id="IPR035093">
    <property type="entry name" value="RelE/ParE_toxin_dom_sf"/>
</dbReference>
<dbReference type="Gene3D" id="3.30.2310.20">
    <property type="entry name" value="RelE-like"/>
    <property type="match status" value="1"/>
</dbReference>
<dbReference type="NCBIfam" id="TIGR02385">
    <property type="entry name" value="RelE_StbE"/>
    <property type="match status" value="1"/>
</dbReference>
<dbReference type="RefSeq" id="WP_078237015.1">
    <property type="nucleotide sequence ID" value="NZ_MUYA01000008.1"/>
</dbReference>
<dbReference type="Proteomes" id="UP000190867">
    <property type="component" value="Unassembled WGS sequence"/>
</dbReference>
<dbReference type="PANTHER" id="PTHR35601">
    <property type="entry name" value="TOXIN RELE"/>
    <property type="match status" value="1"/>
</dbReference>
<comment type="caution">
    <text evidence="3">The sequence shown here is derived from an EMBL/GenBank/DDBJ whole genome shotgun (WGS) entry which is preliminary data.</text>
</comment>
<gene>
    <name evidence="3" type="ORF">B0187_06300</name>
</gene>
<reference evidence="3 4" key="1">
    <citation type="submission" date="2017-02" db="EMBL/GenBank/DDBJ databases">
        <title>Draft genome sequence of Haemophilus paracuniculus CCUG 43573 type strain.</title>
        <authorList>
            <person name="Engstrom-Jakobsson H."/>
            <person name="Salva-Serra F."/>
            <person name="Thorell K."/>
            <person name="Gonzales-Siles L."/>
            <person name="Karlsson R."/>
            <person name="Boulund F."/>
            <person name="Engstrand L."/>
            <person name="Kristiansson E."/>
            <person name="Moore E."/>
        </authorList>
    </citation>
    <scope>NUCLEOTIDE SEQUENCE [LARGE SCALE GENOMIC DNA]</scope>
    <source>
        <strain evidence="3 4">CCUG 43573</strain>
    </source>
</reference>
<keyword evidence="2" id="KW-1277">Toxin-antitoxin system</keyword>
<organism evidence="3 4">
    <name type="scientific">Haemophilus paracuniculus</name>
    <dbReference type="NCBI Taxonomy" id="734"/>
    <lineage>
        <taxon>Bacteria</taxon>
        <taxon>Pseudomonadati</taxon>
        <taxon>Pseudomonadota</taxon>
        <taxon>Gammaproteobacteria</taxon>
        <taxon>Pasteurellales</taxon>
        <taxon>Pasteurellaceae</taxon>
        <taxon>Haemophilus</taxon>
    </lineage>
</organism>
<proteinExistence type="inferred from homology"/>
<evidence type="ECO:0000256" key="1">
    <source>
        <dbReference type="ARBA" id="ARBA00006226"/>
    </source>
</evidence>
<dbReference type="STRING" id="734.B0187_06300"/>
<comment type="similarity">
    <text evidence="1">Belongs to the RelE toxin family.</text>
</comment>
<evidence type="ECO:0000313" key="3">
    <source>
        <dbReference type="EMBL" id="OOR98870.1"/>
    </source>
</evidence>
<dbReference type="SUPFAM" id="SSF143011">
    <property type="entry name" value="RelE-like"/>
    <property type="match status" value="1"/>
</dbReference>
<evidence type="ECO:0000313" key="4">
    <source>
        <dbReference type="Proteomes" id="UP000190867"/>
    </source>
</evidence>
<dbReference type="Pfam" id="PF05016">
    <property type="entry name" value="ParE_toxin"/>
    <property type="match status" value="1"/>
</dbReference>
<evidence type="ECO:0000256" key="2">
    <source>
        <dbReference type="ARBA" id="ARBA00022649"/>
    </source>
</evidence>
<name>A0A1T0AR78_9PAST</name>
<sequence length="96" mass="11196">MIYKLKFQRKALKEWEKLGEPIKAQFKKKLTERLSNPHIAGDRLKGNLANLYKIKLKTAGYRLVYEVNDGEITVLVLAVGKRERSEVYQNALNRLH</sequence>
<keyword evidence="4" id="KW-1185">Reference proteome</keyword>
<dbReference type="PANTHER" id="PTHR35601:SF1">
    <property type="entry name" value="TOXIN RELE"/>
    <property type="match status" value="1"/>
</dbReference>
<dbReference type="InterPro" id="IPR007712">
    <property type="entry name" value="RelE/ParE_toxin"/>
</dbReference>
<protein>
    <submittedName>
        <fullName evidence="3">Addiction module toxin RelE</fullName>
    </submittedName>
</protein>